<dbReference type="AlphaFoldDB" id="A0A9P4IEL9"/>
<evidence type="ECO:0000256" key="1">
    <source>
        <dbReference type="SAM" id="Phobius"/>
    </source>
</evidence>
<reference evidence="2" key="1">
    <citation type="journal article" date="2020" name="Stud. Mycol.">
        <title>101 Dothideomycetes genomes: a test case for predicting lifestyles and emergence of pathogens.</title>
        <authorList>
            <person name="Haridas S."/>
            <person name="Albert R."/>
            <person name="Binder M."/>
            <person name="Bloem J."/>
            <person name="Labutti K."/>
            <person name="Salamov A."/>
            <person name="Andreopoulos B."/>
            <person name="Baker S."/>
            <person name="Barry K."/>
            <person name="Bills G."/>
            <person name="Bluhm B."/>
            <person name="Cannon C."/>
            <person name="Castanera R."/>
            <person name="Culley D."/>
            <person name="Daum C."/>
            <person name="Ezra D."/>
            <person name="Gonzalez J."/>
            <person name="Henrissat B."/>
            <person name="Kuo A."/>
            <person name="Liang C."/>
            <person name="Lipzen A."/>
            <person name="Lutzoni F."/>
            <person name="Magnuson J."/>
            <person name="Mondo S."/>
            <person name="Nolan M."/>
            <person name="Ohm R."/>
            <person name="Pangilinan J."/>
            <person name="Park H.-J."/>
            <person name="Ramirez L."/>
            <person name="Alfaro M."/>
            <person name="Sun H."/>
            <person name="Tritt A."/>
            <person name="Yoshinaga Y."/>
            <person name="Zwiers L.-H."/>
            <person name="Turgeon B."/>
            <person name="Goodwin S."/>
            <person name="Spatafora J."/>
            <person name="Crous P."/>
            <person name="Grigoriev I."/>
        </authorList>
    </citation>
    <scope>NUCLEOTIDE SEQUENCE</scope>
    <source>
        <strain evidence="2">CBS 133067</strain>
    </source>
</reference>
<dbReference type="EMBL" id="ML978125">
    <property type="protein sequence ID" value="KAF2100160.1"/>
    <property type="molecule type" value="Genomic_DNA"/>
</dbReference>
<evidence type="ECO:0000313" key="2">
    <source>
        <dbReference type="EMBL" id="KAF2100160.1"/>
    </source>
</evidence>
<dbReference type="InterPro" id="IPR009571">
    <property type="entry name" value="SUR7/Rim9-like_fungi"/>
</dbReference>
<feature type="transmembrane region" description="Helical" evidence="1">
    <location>
        <begin position="12"/>
        <end position="30"/>
    </location>
</feature>
<gene>
    <name evidence="2" type="ORF">NA57DRAFT_75661</name>
</gene>
<comment type="caution">
    <text evidence="2">The sequence shown here is derived from an EMBL/GenBank/DDBJ whole genome shotgun (WGS) entry which is preliminary data.</text>
</comment>
<keyword evidence="1" id="KW-1133">Transmembrane helix</keyword>
<dbReference type="PROSITE" id="PS51257">
    <property type="entry name" value="PROKAR_LIPOPROTEIN"/>
    <property type="match status" value="1"/>
</dbReference>
<accession>A0A9P4IEL9</accession>
<organism evidence="2 3">
    <name type="scientific">Rhizodiscina lignyota</name>
    <dbReference type="NCBI Taxonomy" id="1504668"/>
    <lineage>
        <taxon>Eukaryota</taxon>
        <taxon>Fungi</taxon>
        <taxon>Dikarya</taxon>
        <taxon>Ascomycota</taxon>
        <taxon>Pezizomycotina</taxon>
        <taxon>Dothideomycetes</taxon>
        <taxon>Pleosporomycetidae</taxon>
        <taxon>Aulographales</taxon>
        <taxon>Rhizodiscinaceae</taxon>
        <taxon>Rhizodiscina</taxon>
    </lineage>
</organism>
<name>A0A9P4IEL9_9PEZI</name>
<dbReference type="Proteomes" id="UP000799772">
    <property type="component" value="Unassembled WGS sequence"/>
</dbReference>
<keyword evidence="1" id="KW-0472">Membrane</keyword>
<sequence>MVSINLKELCLIHLPAFVVMFLYVFVLTGCQTGALSSLDMFRAVDSANPPNAELRIGYFGICSIRHLDNVKKCSSPRNVFKVTPLEEQNPVDSNAALAETFDHKVTSRYIFVVAFVIFGLTALVTIPSREMMVWPTAVFP</sequence>
<keyword evidence="1" id="KW-0812">Transmembrane</keyword>
<proteinExistence type="predicted"/>
<keyword evidence="3" id="KW-1185">Reference proteome</keyword>
<evidence type="ECO:0000313" key="3">
    <source>
        <dbReference type="Proteomes" id="UP000799772"/>
    </source>
</evidence>
<dbReference type="Pfam" id="PF06687">
    <property type="entry name" value="SUR7"/>
    <property type="match status" value="1"/>
</dbReference>
<feature type="transmembrane region" description="Helical" evidence="1">
    <location>
        <begin position="109"/>
        <end position="126"/>
    </location>
</feature>
<dbReference type="GO" id="GO:0005886">
    <property type="term" value="C:plasma membrane"/>
    <property type="evidence" value="ECO:0007669"/>
    <property type="project" value="InterPro"/>
</dbReference>
<protein>
    <submittedName>
        <fullName evidence="2">Uncharacterized protein</fullName>
    </submittedName>
</protein>